<sequence length="115" mass="12877">MVRLSAQFVCKVFLKKCIMFNDLIEAAVNALGGKHPILNCTWRKNPEERRVSDWSAVSDPDQRKPGGLQLSIETARHQELKAPTSGGVEELVIILNRKLWGLSVTLQTVKRNALP</sequence>
<dbReference type="EMBL" id="JASDAP010000011">
    <property type="protein sequence ID" value="KAK1893641.1"/>
    <property type="molecule type" value="Genomic_DNA"/>
</dbReference>
<evidence type="ECO:0000313" key="2">
    <source>
        <dbReference type="EMBL" id="KAK1893641.1"/>
    </source>
</evidence>
<comment type="caution">
    <text evidence="2">The sequence shown here is derived from an EMBL/GenBank/DDBJ whole genome shotgun (WGS) entry which is preliminary data.</text>
</comment>
<keyword evidence="3" id="KW-1185">Reference proteome</keyword>
<feature type="region of interest" description="Disordered" evidence="1">
    <location>
        <begin position="47"/>
        <end position="67"/>
    </location>
</feature>
<name>A0AAD9C3K6_DISEL</name>
<evidence type="ECO:0000256" key="1">
    <source>
        <dbReference type="SAM" id="MobiDB-lite"/>
    </source>
</evidence>
<gene>
    <name evidence="2" type="ORF">KUDE01_019104</name>
</gene>
<protein>
    <submittedName>
        <fullName evidence="2">Thermosome subunit beta</fullName>
    </submittedName>
</protein>
<dbReference type="AlphaFoldDB" id="A0AAD9C3K6"/>
<organism evidence="2 3">
    <name type="scientific">Dissostichus eleginoides</name>
    <name type="common">Patagonian toothfish</name>
    <name type="synonym">Dissostichus amissus</name>
    <dbReference type="NCBI Taxonomy" id="100907"/>
    <lineage>
        <taxon>Eukaryota</taxon>
        <taxon>Metazoa</taxon>
        <taxon>Chordata</taxon>
        <taxon>Craniata</taxon>
        <taxon>Vertebrata</taxon>
        <taxon>Euteleostomi</taxon>
        <taxon>Actinopterygii</taxon>
        <taxon>Neopterygii</taxon>
        <taxon>Teleostei</taxon>
        <taxon>Neoteleostei</taxon>
        <taxon>Acanthomorphata</taxon>
        <taxon>Eupercaria</taxon>
        <taxon>Perciformes</taxon>
        <taxon>Notothenioidei</taxon>
        <taxon>Nototheniidae</taxon>
        <taxon>Dissostichus</taxon>
    </lineage>
</organism>
<evidence type="ECO:0000313" key="3">
    <source>
        <dbReference type="Proteomes" id="UP001228049"/>
    </source>
</evidence>
<proteinExistence type="predicted"/>
<dbReference type="Proteomes" id="UP001228049">
    <property type="component" value="Unassembled WGS sequence"/>
</dbReference>
<reference evidence="2" key="1">
    <citation type="submission" date="2023-04" db="EMBL/GenBank/DDBJ databases">
        <title>Chromosome-level genome of Chaenocephalus aceratus.</title>
        <authorList>
            <person name="Park H."/>
        </authorList>
    </citation>
    <scope>NUCLEOTIDE SEQUENCE</scope>
    <source>
        <strain evidence="2">DE</strain>
        <tissue evidence="2">Muscle</tissue>
    </source>
</reference>
<accession>A0AAD9C3K6</accession>